<dbReference type="GO" id="GO:0004016">
    <property type="term" value="F:adenylate cyclase activity"/>
    <property type="evidence" value="ECO:0007669"/>
    <property type="project" value="UniProtKB-ARBA"/>
</dbReference>
<dbReference type="Gene3D" id="3.30.70.1230">
    <property type="entry name" value="Nucleotide cyclase"/>
    <property type="match status" value="1"/>
</dbReference>
<evidence type="ECO:0000313" key="2">
    <source>
        <dbReference type="EMBL" id="SHH70717.1"/>
    </source>
</evidence>
<organism evidence="2 3">
    <name type="scientific">Bradyrhizobium erythrophlei</name>
    <dbReference type="NCBI Taxonomy" id="1437360"/>
    <lineage>
        <taxon>Bacteria</taxon>
        <taxon>Pseudomonadati</taxon>
        <taxon>Pseudomonadota</taxon>
        <taxon>Alphaproteobacteria</taxon>
        <taxon>Hyphomicrobiales</taxon>
        <taxon>Nitrobacteraceae</taxon>
        <taxon>Bradyrhizobium</taxon>
    </lineage>
</organism>
<dbReference type="InterPro" id="IPR029787">
    <property type="entry name" value="Nucleotide_cyclase"/>
</dbReference>
<dbReference type="PROSITE" id="PS50125">
    <property type="entry name" value="GUANYLATE_CYCLASE_2"/>
    <property type="match status" value="1"/>
</dbReference>
<dbReference type="Pfam" id="PF00211">
    <property type="entry name" value="Guanylate_cyc"/>
    <property type="match status" value="1"/>
</dbReference>
<gene>
    <name evidence="2" type="ORF">SAMN05444169_8942</name>
</gene>
<dbReference type="AlphaFoldDB" id="A0A1M5V620"/>
<dbReference type="InterPro" id="IPR050697">
    <property type="entry name" value="Adenylyl/Guanylyl_Cyclase_3/4"/>
</dbReference>
<dbReference type="CDD" id="cd07302">
    <property type="entry name" value="CHD"/>
    <property type="match status" value="1"/>
</dbReference>
<dbReference type="EMBL" id="LT670818">
    <property type="protein sequence ID" value="SHH70717.1"/>
    <property type="molecule type" value="Genomic_DNA"/>
</dbReference>
<dbReference type="PANTHER" id="PTHR43081">
    <property type="entry name" value="ADENYLATE CYCLASE, TERMINAL-DIFFERENTIATION SPECIFIC-RELATED"/>
    <property type="match status" value="1"/>
</dbReference>
<feature type="domain" description="Guanylate cyclase" evidence="1">
    <location>
        <begin position="159"/>
        <end position="266"/>
    </location>
</feature>
<dbReference type="InterPro" id="IPR001054">
    <property type="entry name" value="A/G_cyclase"/>
</dbReference>
<evidence type="ECO:0000313" key="3">
    <source>
        <dbReference type="Proteomes" id="UP000190675"/>
    </source>
</evidence>
<dbReference type="GO" id="GO:0009190">
    <property type="term" value="P:cyclic nucleotide biosynthetic process"/>
    <property type="evidence" value="ECO:0007669"/>
    <property type="project" value="InterPro"/>
</dbReference>
<dbReference type="SUPFAM" id="SSF55073">
    <property type="entry name" value="Nucleotide cyclase"/>
    <property type="match status" value="1"/>
</dbReference>
<protein>
    <submittedName>
        <fullName evidence="2">Adenylate cyclase, class 3</fullName>
    </submittedName>
</protein>
<sequence length="313" mass="34427">MACGSKRKEPSVSDGVGKSSIRSTVANARMYDYALPEVRPNGLSIGRTFMPKFLRIGIHQSNVSGYTSKAWCVRRVGSAVFLKWGPVEVYGAGDGRRVYWTLPPRVKTIRCGTVPRAKDYAKAAIARRRSHRYEPLVGSIAIRRRSPSRGAELEQALATILFVDIVRSTEKAARLGDARWTQVMSHYYAAVRRELKTLRGKEVVTTGDGLLATFKAPAAGVRCATAIREAVRTLGLEIRVGLHAGEYKVSGSEVVGLAFHIGARVAAKARAGEVLVSSAVRDLMSQSGIRFRDHGVHQLKGVPERWRLYRVEP</sequence>
<proteinExistence type="predicted"/>
<evidence type="ECO:0000259" key="1">
    <source>
        <dbReference type="PROSITE" id="PS50125"/>
    </source>
</evidence>
<dbReference type="PANTHER" id="PTHR43081:SF1">
    <property type="entry name" value="ADENYLATE CYCLASE, TERMINAL-DIFFERENTIATION SPECIFIC"/>
    <property type="match status" value="1"/>
</dbReference>
<dbReference type="GO" id="GO:0035556">
    <property type="term" value="P:intracellular signal transduction"/>
    <property type="evidence" value="ECO:0007669"/>
    <property type="project" value="InterPro"/>
</dbReference>
<name>A0A1M5V620_9BRAD</name>
<reference evidence="2 3" key="1">
    <citation type="submission" date="2016-11" db="EMBL/GenBank/DDBJ databases">
        <authorList>
            <person name="Jaros S."/>
            <person name="Januszkiewicz K."/>
            <person name="Wedrychowicz H."/>
        </authorList>
    </citation>
    <scope>NUCLEOTIDE SEQUENCE [LARGE SCALE GENOMIC DNA]</scope>
    <source>
        <strain evidence="2 3">GAS242</strain>
    </source>
</reference>
<dbReference type="Proteomes" id="UP000190675">
    <property type="component" value="Chromosome I"/>
</dbReference>
<accession>A0A1M5V620</accession>